<feature type="compositionally biased region" description="Low complexity" evidence="2">
    <location>
        <begin position="443"/>
        <end position="454"/>
    </location>
</feature>
<gene>
    <name evidence="4" type="ORF">COCSUDRAFT_64253</name>
</gene>
<dbReference type="SUPFAM" id="SSF57716">
    <property type="entry name" value="Glucocorticoid receptor-like (DNA-binding domain)"/>
    <property type="match status" value="1"/>
</dbReference>
<feature type="compositionally biased region" description="Low complexity" evidence="2">
    <location>
        <begin position="798"/>
        <end position="821"/>
    </location>
</feature>
<feature type="region of interest" description="Disordered" evidence="2">
    <location>
        <begin position="746"/>
        <end position="827"/>
    </location>
</feature>
<feature type="compositionally biased region" description="Low complexity" evidence="2">
    <location>
        <begin position="894"/>
        <end position="909"/>
    </location>
</feature>
<dbReference type="EMBL" id="AGSI01000001">
    <property type="protein sequence ID" value="EIE27485.1"/>
    <property type="molecule type" value="Genomic_DNA"/>
</dbReference>
<dbReference type="GO" id="GO:0006355">
    <property type="term" value="P:regulation of DNA-templated transcription"/>
    <property type="evidence" value="ECO:0007669"/>
    <property type="project" value="InterPro"/>
</dbReference>
<comment type="caution">
    <text evidence="4">The sequence shown here is derived from an EMBL/GenBank/DDBJ whole genome shotgun (WGS) entry which is preliminary data.</text>
</comment>
<keyword evidence="1" id="KW-0862">Zinc</keyword>
<dbReference type="GO" id="GO:0008270">
    <property type="term" value="F:zinc ion binding"/>
    <property type="evidence" value="ECO:0007669"/>
    <property type="project" value="UniProtKB-KW"/>
</dbReference>
<evidence type="ECO:0000313" key="4">
    <source>
        <dbReference type="EMBL" id="EIE27485.1"/>
    </source>
</evidence>
<dbReference type="KEGG" id="csl:COCSUDRAFT_64253"/>
<proteinExistence type="predicted"/>
<dbReference type="Proteomes" id="UP000007264">
    <property type="component" value="Unassembled WGS sequence"/>
</dbReference>
<dbReference type="GeneID" id="17045500"/>
<dbReference type="RefSeq" id="XP_005652029.1">
    <property type="nucleotide sequence ID" value="XM_005651972.1"/>
</dbReference>
<feature type="compositionally biased region" description="Low complexity" evidence="2">
    <location>
        <begin position="333"/>
        <end position="349"/>
    </location>
</feature>
<feature type="region of interest" description="Disordered" evidence="2">
    <location>
        <begin position="857"/>
        <end position="924"/>
    </location>
</feature>
<dbReference type="GO" id="GO:0043565">
    <property type="term" value="F:sequence-specific DNA binding"/>
    <property type="evidence" value="ECO:0007669"/>
    <property type="project" value="InterPro"/>
</dbReference>
<name>I0ZA16_COCSC</name>
<dbReference type="InterPro" id="IPR013088">
    <property type="entry name" value="Znf_NHR/GATA"/>
</dbReference>
<evidence type="ECO:0000256" key="1">
    <source>
        <dbReference type="PROSITE-ProRule" id="PRU00094"/>
    </source>
</evidence>
<feature type="region of interest" description="Disordered" evidence="2">
    <location>
        <begin position="172"/>
        <end position="285"/>
    </location>
</feature>
<evidence type="ECO:0000256" key="2">
    <source>
        <dbReference type="SAM" id="MobiDB-lite"/>
    </source>
</evidence>
<feature type="compositionally biased region" description="Low complexity" evidence="2">
    <location>
        <begin position="467"/>
        <end position="478"/>
    </location>
</feature>
<feature type="compositionally biased region" description="Low complexity" evidence="2">
    <location>
        <begin position="502"/>
        <end position="518"/>
    </location>
</feature>
<protein>
    <recommendedName>
        <fullName evidence="3">GATA-type domain-containing protein</fullName>
    </recommendedName>
</protein>
<dbReference type="AlphaFoldDB" id="I0ZA16"/>
<dbReference type="PROSITE" id="PS50114">
    <property type="entry name" value="GATA_ZN_FINGER_2"/>
    <property type="match status" value="1"/>
</dbReference>
<feature type="compositionally biased region" description="Low complexity" evidence="2">
    <location>
        <begin position="271"/>
        <end position="285"/>
    </location>
</feature>
<dbReference type="CDD" id="cd00202">
    <property type="entry name" value="ZnF_GATA"/>
    <property type="match status" value="1"/>
</dbReference>
<feature type="compositionally biased region" description="Low complexity" evidence="2">
    <location>
        <begin position="771"/>
        <end position="781"/>
    </location>
</feature>
<keyword evidence="1" id="KW-0863">Zinc-finger</keyword>
<dbReference type="InterPro" id="IPR000679">
    <property type="entry name" value="Znf_GATA"/>
</dbReference>
<keyword evidence="5" id="KW-1185">Reference proteome</keyword>
<organism evidence="4 5">
    <name type="scientific">Coccomyxa subellipsoidea (strain C-169)</name>
    <name type="common">Green microalga</name>
    <dbReference type="NCBI Taxonomy" id="574566"/>
    <lineage>
        <taxon>Eukaryota</taxon>
        <taxon>Viridiplantae</taxon>
        <taxon>Chlorophyta</taxon>
        <taxon>core chlorophytes</taxon>
        <taxon>Trebouxiophyceae</taxon>
        <taxon>Trebouxiophyceae incertae sedis</taxon>
        <taxon>Coccomyxaceae</taxon>
        <taxon>Coccomyxa</taxon>
        <taxon>Coccomyxa subellipsoidea</taxon>
    </lineage>
</organism>
<evidence type="ECO:0000259" key="3">
    <source>
        <dbReference type="PROSITE" id="PS50114"/>
    </source>
</evidence>
<feature type="region of interest" description="Disordered" evidence="2">
    <location>
        <begin position="502"/>
        <end position="587"/>
    </location>
</feature>
<dbReference type="SMART" id="SM00401">
    <property type="entry name" value="ZnF_GATA"/>
    <property type="match status" value="1"/>
</dbReference>
<reference evidence="4 5" key="1">
    <citation type="journal article" date="2012" name="Genome Biol.">
        <title>The genome of the polar eukaryotic microalga coccomyxa subellipsoidea reveals traits of cold adaptation.</title>
        <authorList>
            <person name="Blanc G."/>
            <person name="Agarkova I."/>
            <person name="Grimwood J."/>
            <person name="Kuo A."/>
            <person name="Brueggeman A."/>
            <person name="Dunigan D."/>
            <person name="Gurnon J."/>
            <person name="Ladunga I."/>
            <person name="Lindquist E."/>
            <person name="Lucas S."/>
            <person name="Pangilinan J."/>
            <person name="Proschold T."/>
            <person name="Salamov A."/>
            <person name="Schmutz J."/>
            <person name="Weeks D."/>
            <person name="Yamada T."/>
            <person name="Claverie J.M."/>
            <person name="Grigoriev I."/>
            <person name="Van Etten J."/>
            <person name="Lomsadze A."/>
            <person name="Borodovsky M."/>
        </authorList>
    </citation>
    <scope>NUCLEOTIDE SEQUENCE [LARGE SCALE GENOMIC DNA]</scope>
    <source>
        <strain evidence="4 5">C-169</strain>
    </source>
</reference>
<feature type="compositionally biased region" description="Basic and acidic residues" evidence="2">
    <location>
        <begin position="523"/>
        <end position="539"/>
    </location>
</feature>
<accession>I0ZA16</accession>
<sequence length="972" mass="99513">MDFSQREEGKQASFTWLVQRWRGMAAPDNIWGPSIMAAAAAQHQAAAAAAAEAAAAAAASRAKAVSSKSHPASSGTTIREELAAAGNMCIDCGTQQSPAWRRFEGAILCNKCWCRAKAAKMKGGRHACAAASLMRRSERTGKAHADSPAAAPATATDVRYVTRASVVRPDGQEAVQGTCSGAENGARASADKRAAVPAENAAEEPSTEARALREDPGATPAAEPALEQSARASAAETEAASAEAAAVGVSPEASAHIEDRAATPPAEPAAEEQSVPASAAETGGAAAEIANSIEASLPEESTAATPGAEPAMEEQSVLARAAETAAVQTSTQASVPEESAAAIPAPESALQETMHSDADEGAATVPTEPPVVQRITRASKSRAESQAAALESAFQRTTRSGIKRVDVPSQPHRWPPTAAKKATAAATPAAEPALQRSTRSGTAKAAAVPAPVSAMRPRTRAGNAQVESAAPTPPSESSLQRRLRSGIRKVYFLAEESGQPSSAAGEASAAAAPAVESALQNSKHADDATHPPVARDTRARRPPQTERVVVESAAESAPQHSMRTSSAPKAGAAIAPGAASSQQPCRPARTASINDMAPIAALGTAAVPSGPAKMLVERARRIHRHANIASLAAASSSAVAPSPAPSLAAEPPLPMRAVKLAAARVWQEDSAPVPAQEPAPPRVERARRIHRHPSAAGIAGARSTVAASSLAAGPPLPERAAKLAAARTWQGMTPAGVMPHKRKATMRLAPPPPRATALAVEQARRIHRRAPSSAGPPASASRAERRPAAKRRLPPQAPAAAAQVAEAAQAPEATMQEAEAAAPREKRQRRITLRMQEAMEDPGPHMGLRAVADTGACDAAPADGEQPPEGQHEEVQGPGSDVTGALKQREEESTAAAAESAAEADAAPAGQLDGQLGTASKAAAAAIVGRRRPCIAERPPQTGTRLKNWMHATGGVKVPAVWDWSDAHVAQS</sequence>
<feature type="compositionally biased region" description="Low complexity" evidence="2">
    <location>
        <begin position="565"/>
        <end position="581"/>
    </location>
</feature>
<feature type="compositionally biased region" description="Low complexity" evidence="2">
    <location>
        <begin position="227"/>
        <end position="254"/>
    </location>
</feature>
<dbReference type="Gene3D" id="3.30.50.10">
    <property type="entry name" value="Erythroid Transcription Factor GATA-1, subunit A"/>
    <property type="match status" value="1"/>
</dbReference>
<feature type="compositionally biased region" description="Low complexity" evidence="2">
    <location>
        <begin position="415"/>
        <end position="433"/>
    </location>
</feature>
<feature type="region of interest" description="Disordered" evidence="2">
    <location>
        <begin position="298"/>
        <end position="482"/>
    </location>
</feature>
<evidence type="ECO:0000313" key="5">
    <source>
        <dbReference type="Proteomes" id="UP000007264"/>
    </source>
</evidence>
<dbReference type="OrthoDB" id="515401at2759"/>
<feature type="domain" description="GATA-type" evidence="3">
    <location>
        <begin position="83"/>
        <end position="112"/>
    </location>
</feature>
<keyword evidence="1" id="KW-0479">Metal-binding</keyword>